<dbReference type="AlphaFoldDB" id="A0A0M9EMW9"/>
<dbReference type="EMBL" id="JXCE01000826">
    <property type="protein sequence ID" value="KPA35926.1"/>
    <property type="molecule type" value="Genomic_DNA"/>
</dbReference>
<evidence type="ECO:0000313" key="3">
    <source>
        <dbReference type="EMBL" id="KPA35926.1"/>
    </source>
</evidence>
<dbReference type="Proteomes" id="UP000037904">
    <property type="component" value="Unassembled WGS sequence"/>
</dbReference>
<gene>
    <name evidence="3" type="ORF">FLAG1_11339</name>
</gene>
<evidence type="ECO:0000313" key="4">
    <source>
        <dbReference type="Proteomes" id="UP000037904"/>
    </source>
</evidence>
<sequence>MEFMCHVCARCFTDTETLQQHIQNEQSQLIRDVQELCAQSFPTVSSALNVLVRYATHANDVFLRSDSTYLKPDCMDRHVPSTQTRDLICPDPNCDYSANEYQDLQRHYRMHVPCQEDCPFCPKTLERVSQFARHPNECAARKRKGLRVPETVSKRQKTLSKEAYNELRTLRGETDSSAEERDYEPTSLPASRPAPLFRDGDAMSEDDLNQTAPYYTEQSAAMGSIPLLPSNMSISATRQRAPALSNSLIDAGPPFLGNRPPTKASPACLSELYPVDAPRQRAPTLSNSLIDGASIYFADQCQFKEDSAPFLDLTGTSSGIRRAPTLSNSLMDGTSGDLAHQSTEMFGGEISTIELGFILDGGTIVPSSDQSLLNSAQQRCDLTQSTITQTAFTGDEVVTGHLSGRHILSLKDATPYQSCLFTSNNAENQGAVPSVDAVCSYAGSVF</sequence>
<feature type="compositionally biased region" description="Basic and acidic residues" evidence="1">
    <location>
        <begin position="166"/>
        <end position="184"/>
    </location>
</feature>
<organism evidence="3 4">
    <name type="scientific">Fusarium langsethiae</name>
    <dbReference type="NCBI Taxonomy" id="179993"/>
    <lineage>
        <taxon>Eukaryota</taxon>
        <taxon>Fungi</taxon>
        <taxon>Dikarya</taxon>
        <taxon>Ascomycota</taxon>
        <taxon>Pezizomycotina</taxon>
        <taxon>Sordariomycetes</taxon>
        <taxon>Hypocreomycetidae</taxon>
        <taxon>Hypocreales</taxon>
        <taxon>Nectriaceae</taxon>
        <taxon>Fusarium</taxon>
    </lineage>
</organism>
<reference evidence="3 4" key="1">
    <citation type="submission" date="2015-04" db="EMBL/GenBank/DDBJ databases">
        <title>The draft genome sequence of Fusarium langsethiae, a T-2/HT-2 mycotoxin producer.</title>
        <authorList>
            <person name="Lysoe E."/>
            <person name="Divon H.H."/>
            <person name="Terzi V."/>
            <person name="Orru L."/>
            <person name="Lamontanara A."/>
            <person name="Kolseth A.-K."/>
            <person name="Frandsen R.J."/>
            <person name="Nielsen K."/>
            <person name="Thrane U."/>
        </authorList>
    </citation>
    <scope>NUCLEOTIDE SEQUENCE [LARGE SCALE GENOMIC DNA]</scope>
    <source>
        <strain evidence="3 4">Fl201059</strain>
    </source>
</reference>
<accession>A0A0M9EMW9</accession>
<evidence type="ECO:0000256" key="1">
    <source>
        <dbReference type="SAM" id="MobiDB-lite"/>
    </source>
</evidence>
<dbReference type="InterPro" id="IPR013087">
    <property type="entry name" value="Znf_C2H2_type"/>
</dbReference>
<evidence type="ECO:0000259" key="2">
    <source>
        <dbReference type="SMART" id="SM00355"/>
    </source>
</evidence>
<keyword evidence="4" id="KW-1185">Reference proteome</keyword>
<name>A0A0M9EMW9_FUSLA</name>
<proteinExistence type="predicted"/>
<protein>
    <recommendedName>
        <fullName evidence="2">C2H2-type domain-containing protein</fullName>
    </recommendedName>
</protein>
<feature type="region of interest" description="Disordered" evidence="1">
    <location>
        <begin position="166"/>
        <end position="195"/>
    </location>
</feature>
<feature type="domain" description="C2H2-type" evidence="2">
    <location>
        <begin position="3"/>
        <end position="23"/>
    </location>
</feature>
<feature type="domain" description="C2H2-type" evidence="2">
    <location>
        <begin position="87"/>
        <end position="111"/>
    </location>
</feature>
<comment type="caution">
    <text evidence="3">The sequence shown here is derived from an EMBL/GenBank/DDBJ whole genome shotgun (WGS) entry which is preliminary data.</text>
</comment>
<dbReference type="SMART" id="SM00355">
    <property type="entry name" value="ZnF_C2H2"/>
    <property type="match status" value="2"/>
</dbReference>